<evidence type="ECO:0000313" key="5">
    <source>
        <dbReference type="EMBL" id="CAL5227255.1"/>
    </source>
</evidence>
<dbReference type="InterPro" id="IPR044992">
    <property type="entry name" value="ChyE-like"/>
</dbReference>
<protein>
    <submittedName>
        <fullName evidence="5">G10184 protein</fullName>
    </submittedName>
</protein>
<evidence type="ECO:0000313" key="6">
    <source>
        <dbReference type="Proteomes" id="UP001497392"/>
    </source>
</evidence>
<keyword evidence="6" id="KW-1185">Reference proteome</keyword>
<evidence type="ECO:0000256" key="3">
    <source>
        <dbReference type="SAM" id="MobiDB-lite"/>
    </source>
</evidence>
<gene>
    <name evidence="5" type="primary">g10184</name>
    <name evidence="5" type="ORF">VP750_LOCUS9161</name>
</gene>
<evidence type="ECO:0000256" key="1">
    <source>
        <dbReference type="ARBA" id="ARBA00008468"/>
    </source>
</evidence>
<feature type="compositionally biased region" description="Low complexity" evidence="3">
    <location>
        <begin position="436"/>
        <end position="451"/>
    </location>
</feature>
<dbReference type="InterPro" id="IPR029062">
    <property type="entry name" value="Class_I_gatase-like"/>
</dbReference>
<evidence type="ECO:0000256" key="2">
    <source>
        <dbReference type="ARBA" id="ARBA00011083"/>
    </source>
</evidence>
<evidence type="ECO:0000259" key="4">
    <source>
        <dbReference type="Pfam" id="PF00117"/>
    </source>
</evidence>
<feature type="region of interest" description="Disordered" evidence="3">
    <location>
        <begin position="317"/>
        <end position="451"/>
    </location>
</feature>
<dbReference type="Gene3D" id="3.40.50.880">
    <property type="match status" value="1"/>
</dbReference>
<dbReference type="EMBL" id="CAXHTA020000017">
    <property type="protein sequence ID" value="CAL5227255.1"/>
    <property type="molecule type" value="Genomic_DNA"/>
</dbReference>
<organism evidence="5 6">
    <name type="scientific">Coccomyxa viridis</name>
    <dbReference type="NCBI Taxonomy" id="1274662"/>
    <lineage>
        <taxon>Eukaryota</taxon>
        <taxon>Viridiplantae</taxon>
        <taxon>Chlorophyta</taxon>
        <taxon>core chlorophytes</taxon>
        <taxon>Trebouxiophyceae</taxon>
        <taxon>Trebouxiophyceae incertae sedis</taxon>
        <taxon>Coccomyxaceae</taxon>
        <taxon>Coccomyxa</taxon>
    </lineage>
</organism>
<dbReference type="Pfam" id="PF00117">
    <property type="entry name" value="GATase"/>
    <property type="match status" value="1"/>
</dbReference>
<sequence>MVQHALAVFDCEDADKWHGHEQLYISRFGGPGANWDAFKCWDGQLPDLAAAAQYRAIFITGSHYSAYEDLPWISNLVAWLHSFVMGASCATKIVAVCFGSQVIARALGGKIGKNASGRFVLTVEDLSLQMALREKRYFKAAVQAGDHSPEACHQLKVLDSHGDQVLELPEGAELLATSPTALNEIWTYQDRVLAIQGHPEMPCKEALHKILPFLSSNGRLSEEEAAASKRALENVEPDWVTIQRIMEEFIKGDAEISPVQGVEPAATGYSSWLPSMTLPTMPGMPGMSLPSVSMPSMSLPSLSLPDWIPLGPYSSSPMAAQHAKADGSADSSSTAEQIGKGLEAAKQSTLMKGDEPAAPSGVSAEASTSVAHEEEHRTQSLHVSAPADSISQKAENSSLPVSTHATGVHGSMAERGTAQPSGSGDASRVVEKAEPSSTRISSLDDSQSSSTSAKAEDFLEHVSRAVVAELDGALCDMQLLFGVNTVARAEFQRILQELLHWGPLVEDMKRKQEQCMPKLKAMDVMEERMDRIEAAIKALDQQTRKLVDSA</sequence>
<proteinExistence type="inferred from homology"/>
<dbReference type="InterPro" id="IPR019269">
    <property type="entry name" value="BLOC1_su2"/>
</dbReference>
<dbReference type="CDD" id="cd01741">
    <property type="entry name" value="GATase1_1"/>
    <property type="match status" value="1"/>
</dbReference>
<accession>A0ABP1G4T4</accession>
<dbReference type="Pfam" id="PF10046">
    <property type="entry name" value="BLOC1_2"/>
    <property type="match status" value="1"/>
</dbReference>
<comment type="similarity">
    <text evidence="2">Belongs to the peptidase C26 family.</text>
</comment>
<comment type="caution">
    <text evidence="5">The sequence shown here is derived from an EMBL/GenBank/DDBJ whole genome shotgun (WGS) entry which is preliminary data.</text>
</comment>
<feature type="domain" description="Glutamine amidotransferase" evidence="4">
    <location>
        <begin position="92"/>
        <end position="210"/>
    </location>
</feature>
<reference evidence="5 6" key="1">
    <citation type="submission" date="2024-06" db="EMBL/GenBank/DDBJ databases">
        <authorList>
            <person name="Kraege A."/>
            <person name="Thomma B."/>
        </authorList>
    </citation>
    <scope>NUCLEOTIDE SEQUENCE [LARGE SCALE GENOMIC DNA]</scope>
</reference>
<dbReference type="PANTHER" id="PTHR42695">
    <property type="entry name" value="GLUTAMINE AMIDOTRANSFERASE YLR126C-RELATED"/>
    <property type="match status" value="1"/>
</dbReference>
<dbReference type="SUPFAM" id="SSF52317">
    <property type="entry name" value="Class I glutamine amidotransferase-like"/>
    <property type="match status" value="1"/>
</dbReference>
<dbReference type="Proteomes" id="UP001497392">
    <property type="component" value="Unassembled WGS sequence"/>
</dbReference>
<comment type="similarity">
    <text evidence="1">Belongs to the BLOC1S2 family.</text>
</comment>
<feature type="compositionally biased region" description="Polar residues" evidence="3">
    <location>
        <begin position="389"/>
        <end position="405"/>
    </location>
</feature>
<dbReference type="InterPro" id="IPR017926">
    <property type="entry name" value="GATASE"/>
</dbReference>
<name>A0ABP1G4T4_9CHLO</name>
<dbReference type="PANTHER" id="PTHR42695:SF5">
    <property type="entry name" value="GLUTAMINE AMIDOTRANSFERASE YLR126C-RELATED"/>
    <property type="match status" value="1"/>
</dbReference>